<keyword evidence="12" id="KW-1185">Reference proteome</keyword>
<dbReference type="PANTHER" id="PTHR32018:SF9">
    <property type="entry name" value="RHAMNOGALACTURONATE LYASE B"/>
    <property type="match status" value="1"/>
</dbReference>
<dbReference type="GO" id="GO:0030246">
    <property type="term" value="F:carbohydrate binding"/>
    <property type="evidence" value="ECO:0007669"/>
    <property type="project" value="InterPro"/>
</dbReference>
<dbReference type="GO" id="GO:0005576">
    <property type="term" value="C:extracellular region"/>
    <property type="evidence" value="ECO:0007669"/>
    <property type="project" value="UniProtKB-SubCell"/>
</dbReference>
<evidence type="ECO:0000256" key="6">
    <source>
        <dbReference type="ARBA" id="ARBA00022729"/>
    </source>
</evidence>
<dbReference type="PANTHER" id="PTHR32018">
    <property type="entry name" value="RHAMNOGALACTURONATE LYASE FAMILY PROTEIN"/>
    <property type="match status" value="1"/>
</dbReference>
<evidence type="ECO:0000256" key="4">
    <source>
        <dbReference type="ARBA" id="ARBA00012437"/>
    </source>
</evidence>
<protein>
    <recommendedName>
        <fullName evidence="4">rhamnogalacturonan endolyase</fullName>
        <ecNumber evidence="4">4.2.2.23</ecNumber>
    </recommendedName>
</protein>
<dbReference type="InterPro" id="IPR011013">
    <property type="entry name" value="Gal_mutarotase_sf_dom"/>
</dbReference>
<comment type="catalytic activity">
    <reaction evidence="1">
        <text>Endotype eliminative cleavage of L-alpha-rhamnopyranosyl-(1-&gt;4)-alpha-D-galactopyranosyluronic acid bonds of rhamnogalacturonan I domains in ramified hairy regions of pectin leaving L-rhamnopyranose at the reducing end and 4-deoxy-4,5-unsaturated D-galactopyranosyluronic acid at the non-reducing end.</text>
        <dbReference type="EC" id="4.2.2.23"/>
    </reaction>
</comment>
<dbReference type="GO" id="GO:0005975">
    <property type="term" value="P:carbohydrate metabolic process"/>
    <property type="evidence" value="ECO:0007669"/>
    <property type="project" value="InterPro"/>
</dbReference>
<evidence type="ECO:0000256" key="3">
    <source>
        <dbReference type="ARBA" id="ARBA00010418"/>
    </source>
</evidence>
<comment type="subcellular location">
    <subcellularLocation>
        <location evidence="2">Secreted</location>
    </subcellularLocation>
</comment>
<dbReference type="Gene3D" id="2.70.98.10">
    <property type="match status" value="1"/>
</dbReference>
<keyword evidence="7" id="KW-0325">Glycoprotein</keyword>
<comment type="caution">
    <text evidence="11">The sequence shown here is derived from an EMBL/GenBank/DDBJ whole genome shotgun (WGS) entry which is preliminary data.</text>
</comment>
<keyword evidence="8" id="KW-0456">Lyase</keyword>
<name>A0A8J3ZF81_9ACTN</name>
<organism evidence="11 12">
    <name type="scientific">Virgisporangium aurantiacum</name>
    <dbReference type="NCBI Taxonomy" id="175570"/>
    <lineage>
        <taxon>Bacteria</taxon>
        <taxon>Bacillati</taxon>
        <taxon>Actinomycetota</taxon>
        <taxon>Actinomycetes</taxon>
        <taxon>Micromonosporales</taxon>
        <taxon>Micromonosporaceae</taxon>
        <taxon>Virgisporangium</taxon>
    </lineage>
</organism>
<dbReference type="Gene3D" id="2.60.120.260">
    <property type="entry name" value="Galactose-binding domain-like"/>
    <property type="match status" value="1"/>
</dbReference>
<dbReference type="GO" id="GO:0102210">
    <property type="term" value="F:rhamnogalacturonan endolyase activity"/>
    <property type="evidence" value="ECO:0007669"/>
    <property type="project" value="UniProtKB-EC"/>
</dbReference>
<dbReference type="Proteomes" id="UP000612585">
    <property type="component" value="Unassembled WGS sequence"/>
</dbReference>
<dbReference type="InterPro" id="IPR051850">
    <property type="entry name" value="Polysacch_Lyase_4"/>
</dbReference>
<dbReference type="InterPro" id="IPR014718">
    <property type="entry name" value="GH-type_carb-bd"/>
</dbReference>
<dbReference type="InterPro" id="IPR008979">
    <property type="entry name" value="Galactose-bd-like_sf"/>
</dbReference>
<dbReference type="CDD" id="cd10320">
    <property type="entry name" value="RGL4_N"/>
    <property type="match status" value="1"/>
</dbReference>
<keyword evidence="6" id="KW-0732">Signal</keyword>
<dbReference type="InterPro" id="IPR029413">
    <property type="entry name" value="RG-lyase_II"/>
</dbReference>
<evidence type="ECO:0000256" key="7">
    <source>
        <dbReference type="ARBA" id="ARBA00023180"/>
    </source>
</evidence>
<evidence type="ECO:0000259" key="10">
    <source>
        <dbReference type="Pfam" id="PF14686"/>
    </source>
</evidence>
<dbReference type="EMBL" id="BOPG01000058">
    <property type="protein sequence ID" value="GIJ60720.1"/>
    <property type="molecule type" value="Genomic_DNA"/>
</dbReference>
<dbReference type="EC" id="4.2.2.23" evidence="4"/>
<evidence type="ECO:0000313" key="12">
    <source>
        <dbReference type="Proteomes" id="UP000612585"/>
    </source>
</evidence>
<evidence type="ECO:0000256" key="1">
    <source>
        <dbReference type="ARBA" id="ARBA00001324"/>
    </source>
</evidence>
<dbReference type="SUPFAM" id="SSF49452">
    <property type="entry name" value="Starch-binding domain-like"/>
    <property type="match status" value="1"/>
</dbReference>
<dbReference type="Pfam" id="PF14686">
    <property type="entry name" value="fn3_3"/>
    <property type="match status" value="1"/>
</dbReference>
<dbReference type="SUPFAM" id="SSF49785">
    <property type="entry name" value="Galactose-binding domain-like"/>
    <property type="match status" value="1"/>
</dbReference>
<comment type="similarity">
    <text evidence="3">Belongs to the polysaccharide lyase 4 family.</text>
</comment>
<feature type="domain" description="Rhamnogalacturonan lyase" evidence="10">
    <location>
        <begin position="349"/>
        <end position="413"/>
    </location>
</feature>
<evidence type="ECO:0000256" key="8">
    <source>
        <dbReference type="ARBA" id="ARBA00023239"/>
    </source>
</evidence>
<evidence type="ECO:0000259" key="9">
    <source>
        <dbReference type="Pfam" id="PF14683"/>
    </source>
</evidence>
<feature type="domain" description="Rhamnogalacturonan lyase" evidence="9">
    <location>
        <begin position="428"/>
        <end position="599"/>
    </location>
</feature>
<keyword evidence="5" id="KW-0964">Secreted</keyword>
<gene>
    <name evidence="11" type="ORF">Vau01_082360</name>
</gene>
<dbReference type="InterPro" id="IPR029411">
    <property type="entry name" value="RG-lyase_III"/>
</dbReference>
<dbReference type="InterPro" id="IPR013784">
    <property type="entry name" value="Carb-bd-like_fold"/>
</dbReference>
<reference evidence="11" key="1">
    <citation type="submission" date="2021-01" db="EMBL/GenBank/DDBJ databases">
        <title>Whole genome shotgun sequence of Virgisporangium aurantiacum NBRC 16421.</title>
        <authorList>
            <person name="Komaki H."/>
            <person name="Tamura T."/>
        </authorList>
    </citation>
    <scope>NUCLEOTIDE SEQUENCE</scope>
    <source>
        <strain evidence="11">NBRC 16421</strain>
    </source>
</reference>
<dbReference type="CDD" id="cd10316">
    <property type="entry name" value="RGL4_M"/>
    <property type="match status" value="1"/>
</dbReference>
<proteinExistence type="inferred from homology"/>
<dbReference type="AlphaFoldDB" id="A0A8J3ZF81"/>
<sequence>MAVPAAATPAAATPAATILDVVETETEILVDNGPVQLTVSKTSPARLTALRFEGRDLLGSGGRGNYDMNNAREGDALPLPPVQNTVELRRGSDNSGDFVDIAFRYSPTNGGPFWLERHHIVRAGEPGLHLATVFQHPPELHGFRSDQHRYVFYLDPALFTHASVEDDPIGDPWRAGAAVLPTPAELAAAPMVMDATHDLSAVGSAYPRRYYTKYDWATWVKDHVVHGLYGNGYGIWCVQPNREAFSGGPVRQDLNLHQTTSRPVLLVEPHATHYGAPPVRVAAGQEWSKTYGPYFVCFTTGTDVAAMRASAVAHDHRDFHDRLALPGWVPSAERSTVDGRVDPGPAPAVAVLSDNGIDHQRTVLGYAYWADVRRDGRFSLPGVRPGTYRLTVYREGVWDDVVRDDVVVAPGCRLRLPFTAFPRSVRPLWQIGTPNRTSVEFRRGREFRQWGTSRFFAADFPDGVVYTVGRSGPADWNYLQFQRIDGVEQAPWRILFDVPQPANTATLTIALAAWGMDTARDIPPTPPNLTVHVNDTSFAWTFEPDETRGATYRSGCGGRTFRRSFPVVLRRTGNEIVLRINEGSPPELGNDLAYDAIKLELGR</sequence>
<accession>A0A8J3ZF81</accession>
<evidence type="ECO:0000256" key="5">
    <source>
        <dbReference type="ARBA" id="ARBA00022525"/>
    </source>
</evidence>
<dbReference type="Pfam" id="PF14683">
    <property type="entry name" value="CBM-like"/>
    <property type="match status" value="1"/>
</dbReference>
<dbReference type="Gene3D" id="2.60.40.1120">
    <property type="entry name" value="Carboxypeptidase-like, regulatory domain"/>
    <property type="match status" value="1"/>
</dbReference>
<dbReference type="SUPFAM" id="SSF74650">
    <property type="entry name" value="Galactose mutarotase-like"/>
    <property type="match status" value="1"/>
</dbReference>
<evidence type="ECO:0000256" key="2">
    <source>
        <dbReference type="ARBA" id="ARBA00004613"/>
    </source>
</evidence>
<evidence type="ECO:0000313" key="11">
    <source>
        <dbReference type="EMBL" id="GIJ60720.1"/>
    </source>
</evidence>